<proteinExistence type="predicted"/>
<organism evidence="1 2">
    <name type="scientific">Eikenella halliae</name>
    <dbReference type="NCBI Taxonomy" id="1795832"/>
    <lineage>
        <taxon>Bacteria</taxon>
        <taxon>Pseudomonadati</taxon>
        <taxon>Pseudomonadota</taxon>
        <taxon>Betaproteobacteria</taxon>
        <taxon>Neisseriales</taxon>
        <taxon>Neisseriaceae</taxon>
        <taxon>Eikenella</taxon>
    </lineage>
</organism>
<reference evidence="2" key="1">
    <citation type="submission" date="2016-05" db="EMBL/GenBank/DDBJ databases">
        <title>Draft genome of Corynebacterium afermentans subsp. afermentans LCDC 88199T.</title>
        <authorList>
            <person name="Bernier A.-M."/>
            <person name="Bernard K."/>
        </authorList>
    </citation>
    <scope>NUCLEOTIDE SEQUENCE [LARGE SCALE GENOMIC DNA]</scope>
    <source>
        <strain evidence="2">NML130454</strain>
    </source>
</reference>
<sequence>MVGFQKVVEIWGVYWFGRRLGRGGREFLFGKVAKGRLKMGFRRPFGRLEKE</sequence>
<name>A0A1B6VZZ6_9NEIS</name>
<gene>
    <name evidence="1" type="ORF">A7Q00_04630</name>
</gene>
<protein>
    <submittedName>
        <fullName evidence="1">Alpha-amylase</fullName>
    </submittedName>
</protein>
<accession>A0A1B6VZZ6</accession>
<dbReference type="EMBL" id="LXSQ01000012">
    <property type="protein sequence ID" value="OAM43705.1"/>
    <property type="molecule type" value="Genomic_DNA"/>
</dbReference>
<evidence type="ECO:0000313" key="2">
    <source>
        <dbReference type="Proteomes" id="UP000077726"/>
    </source>
</evidence>
<evidence type="ECO:0000313" key="1">
    <source>
        <dbReference type="EMBL" id="OAM43705.1"/>
    </source>
</evidence>
<keyword evidence="2" id="KW-1185">Reference proteome</keyword>
<dbReference type="Proteomes" id="UP000077726">
    <property type="component" value="Unassembled WGS sequence"/>
</dbReference>
<comment type="caution">
    <text evidence="1">The sequence shown here is derived from an EMBL/GenBank/DDBJ whole genome shotgun (WGS) entry which is preliminary data.</text>
</comment>
<dbReference type="AlphaFoldDB" id="A0A1B6VZZ6"/>